<keyword evidence="2" id="KW-0539">Nucleus</keyword>
<dbReference type="GO" id="GO:0005634">
    <property type="term" value="C:nucleus"/>
    <property type="evidence" value="ECO:0007669"/>
    <property type="project" value="TreeGrafter"/>
</dbReference>
<evidence type="ECO:0000313" key="6">
    <source>
        <dbReference type="Proteomes" id="UP000285301"/>
    </source>
</evidence>
<comment type="caution">
    <text evidence="5">The sequence shown here is derived from an EMBL/GenBank/DDBJ whole genome shotgun (WGS) entry which is preliminary data.</text>
</comment>
<dbReference type="STRING" id="1965070.A0A3S3PAL6"/>
<dbReference type="OrthoDB" id="515799at2759"/>
<evidence type="ECO:0000256" key="3">
    <source>
        <dbReference type="SAM" id="MobiDB-lite"/>
    </source>
</evidence>
<evidence type="ECO:0000256" key="1">
    <source>
        <dbReference type="ARBA" id="ARBA00023125"/>
    </source>
</evidence>
<dbReference type="InterPro" id="IPR055315">
    <property type="entry name" value="Cramped-like"/>
</dbReference>
<feature type="domain" description="SANT" evidence="4">
    <location>
        <begin position="1"/>
        <end position="70"/>
    </location>
</feature>
<feature type="non-terminal residue" evidence="5">
    <location>
        <position position="799"/>
    </location>
</feature>
<keyword evidence="6" id="KW-1185">Reference proteome</keyword>
<feature type="region of interest" description="Disordered" evidence="3">
    <location>
        <begin position="530"/>
        <end position="570"/>
    </location>
</feature>
<proteinExistence type="predicted"/>
<feature type="region of interest" description="Disordered" evidence="3">
    <location>
        <begin position="286"/>
        <end position="307"/>
    </location>
</feature>
<protein>
    <recommendedName>
        <fullName evidence="4">SANT domain-containing protein</fullName>
    </recommendedName>
</protein>
<feature type="region of interest" description="Disordered" evidence="3">
    <location>
        <begin position="600"/>
        <end position="627"/>
    </location>
</feature>
<accession>A0A3S3PAL6</accession>
<evidence type="ECO:0000259" key="4">
    <source>
        <dbReference type="PROSITE" id="PS51293"/>
    </source>
</evidence>
<dbReference type="PANTHER" id="PTHR21677:SF1">
    <property type="entry name" value="PROTEIN CRAMPED-LIKE"/>
    <property type="match status" value="1"/>
</dbReference>
<keyword evidence="1" id="KW-0238">DNA-binding</keyword>
<dbReference type="InterPro" id="IPR017884">
    <property type="entry name" value="SANT_dom"/>
</dbReference>
<organism evidence="5 6">
    <name type="scientific">Dinothrombium tinctorium</name>
    <dbReference type="NCBI Taxonomy" id="1965070"/>
    <lineage>
        <taxon>Eukaryota</taxon>
        <taxon>Metazoa</taxon>
        <taxon>Ecdysozoa</taxon>
        <taxon>Arthropoda</taxon>
        <taxon>Chelicerata</taxon>
        <taxon>Arachnida</taxon>
        <taxon>Acari</taxon>
        <taxon>Acariformes</taxon>
        <taxon>Trombidiformes</taxon>
        <taxon>Prostigmata</taxon>
        <taxon>Anystina</taxon>
        <taxon>Parasitengona</taxon>
        <taxon>Trombidioidea</taxon>
        <taxon>Trombidiidae</taxon>
        <taxon>Dinothrombium</taxon>
    </lineage>
</organism>
<dbReference type="PANTHER" id="PTHR21677">
    <property type="entry name" value="CRAMPED PROTEIN"/>
    <property type="match status" value="1"/>
</dbReference>
<feature type="compositionally biased region" description="Polar residues" evidence="3">
    <location>
        <begin position="427"/>
        <end position="443"/>
    </location>
</feature>
<evidence type="ECO:0000256" key="2">
    <source>
        <dbReference type="ARBA" id="ARBA00023242"/>
    </source>
</evidence>
<reference evidence="5 6" key="1">
    <citation type="journal article" date="2018" name="Gigascience">
        <title>Genomes of trombidid mites reveal novel predicted allergens and laterally-transferred genes associated with secondary metabolism.</title>
        <authorList>
            <person name="Dong X."/>
            <person name="Chaisiri K."/>
            <person name="Xia D."/>
            <person name="Armstrong S.D."/>
            <person name="Fang Y."/>
            <person name="Donnelly M.J."/>
            <person name="Kadowaki T."/>
            <person name="McGarry J.W."/>
            <person name="Darby A.C."/>
            <person name="Makepeace B.L."/>
        </authorList>
    </citation>
    <scope>NUCLEOTIDE SEQUENCE [LARGE SCALE GENOMIC DNA]</scope>
    <source>
        <strain evidence="5">UoL-WK</strain>
    </source>
</reference>
<feature type="compositionally biased region" description="Polar residues" evidence="3">
    <location>
        <begin position="790"/>
        <end position="799"/>
    </location>
</feature>
<feature type="compositionally biased region" description="Polar residues" evidence="3">
    <location>
        <begin position="532"/>
        <end position="547"/>
    </location>
</feature>
<dbReference type="EMBL" id="NCKU01005341">
    <property type="protein sequence ID" value="RWS04678.1"/>
    <property type="molecule type" value="Genomic_DNA"/>
</dbReference>
<dbReference type="GO" id="GO:0003677">
    <property type="term" value="F:DNA binding"/>
    <property type="evidence" value="ECO:0007669"/>
    <property type="project" value="UniProtKB-KW"/>
</dbReference>
<dbReference type="Gene3D" id="1.10.10.60">
    <property type="entry name" value="Homeodomain-like"/>
    <property type="match status" value="1"/>
</dbReference>
<dbReference type="Proteomes" id="UP000285301">
    <property type="component" value="Unassembled WGS sequence"/>
</dbReference>
<dbReference type="AlphaFoldDB" id="A0A3S3PAL6"/>
<dbReference type="PROSITE" id="PS51293">
    <property type="entry name" value="SANT"/>
    <property type="match status" value="1"/>
</dbReference>
<name>A0A3S3PAL6_9ACAR</name>
<evidence type="ECO:0000313" key="5">
    <source>
        <dbReference type="EMBL" id="RWS04678.1"/>
    </source>
</evidence>
<gene>
    <name evidence="5" type="ORF">B4U79_00262</name>
</gene>
<dbReference type="GO" id="GO:0003682">
    <property type="term" value="F:chromatin binding"/>
    <property type="evidence" value="ECO:0007669"/>
    <property type="project" value="InterPro"/>
</dbReference>
<feature type="region of interest" description="Disordered" evidence="3">
    <location>
        <begin position="774"/>
        <end position="799"/>
    </location>
</feature>
<feature type="region of interest" description="Disordered" evidence="3">
    <location>
        <begin position="411"/>
        <end position="443"/>
    </location>
</feature>
<dbReference type="GO" id="GO:0007389">
    <property type="term" value="P:pattern specification process"/>
    <property type="evidence" value="ECO:0007669"/>
    <property type="project" value="TreeGrafter"/>
</dbReference>
<sequence length="799" mass="89269">MSRKWENDDTKWFFEALCEHGKDFHSIQTFIAARSEKKKGATKNSAANVDSIKSREQVRHYYYRTWHKIASCLEFNEDIFQQTKELYGLINYGEIWKKFGSKFDSKIKTYLKELVFNGQTIAKVKGKNVKLKTPLCKALKKIHKLEDSKVSSTAVDVSNLPKEVYVELHPANNASWLRVHSLSQNPRVRTKLPLQKRLSSFIAYLQRRWSETRVRAAECESFTVELPQTSENVSRNNLVFTLRPHPQVINDLKGVTIKRIPINSNAQIDLSLSAFIEKMYKNNEIEKKSKKHVPPNTKSKNSEEPMAIEGEIKMQQNEELKNSKINDEDSKSSEPPIAETVRSLSLLKDMLASVDDLPQQRVEEAKERVKNESEPNLVSNNISINSDHNVNTLPLPPANSTIGEWLQASVTESNETAENTVEAKSPAPQNTEQQSTSIDNQQQSTLDIETIKKGWTLRDADLTIGELYLMLERPEKIMLEYDWVSKEAIAEPKEEIVRQGHQNTESPSETVLSKLLIAASLALMNLKKQDNHQQTNLLLSPTKSSKVGTRKNKRIKPNSPPETSNADAASSSHLLTSLINTTILNDNNVDNKVLVESSDNTENHQPFLIPTSPAPKSATKTNKSRTVCGDPTLLQEAIRQLNSNRFQTRKHPRKSRPKPTFVQKPLLPRCPGVVNNITSLPSLPAPILNHVLTQSNLSSVVNTSIGNTTIREQIQIPYVMPSAQHIVVNSANVTVPVNVNVGQMLSASTNSALISAMIGSPLISTAPTQVSASSSTEINGVTSKIEHEIQPTTATKSSS</sequence>